<dbReference type="PROSITE" id="PS51194">
    <property type="entry name" value="HELICASE_CTER"/>
    <property type="match status" value="1"/>
</dbReference>
<dbReference type="Pfam" id="PF00270">
    <property type="entry name" value="DEAD"/>
    <property type="match status" value="1"/>
</dbReference>
<dbReference type="SMART" id="SM00487">
    <property type="entry name" value="DEXDc"/>
    <property type="match status" value="1"/>
</dbReference>
<dbReference type="GO" id="GO:0003676">
    <property type="term" value="F:nucleic acid binding"/>
    <property type="evidence" value="ECO:0007669"/>
    <property type="project" value="InterPro"/>
</dbReference>
<evidence type="ECO:0000259" key="8">
    <source>
        <dbReference type="PROSITE" id="PS51194"/>
    </source>
</evidence>
<dbReference type="RefSeq" id="XP_001730923.1">
    <property type="nucleotide sequence ID" value="XM_001730871.1"/>
</dbReference>
<dbReference type="CDD" id="cd18787">
    <property type="entry name" value="SF2_C_DEAD"/>
    <property type="match status" value="1"/>
</dbReference>
<dbReference type="InterPro" id="IPR011545">
    <property type="entry name" value="DEAD/DEAH_box_helicase_dom"/>
</dbReference>
<dbReference type="SMART" id="SM00490">
    <property type="entry name" value="HELICc"/>
    <property type="match status" value="1"/>
</dbReference>
<sequence>MATDEVTKRHRKHKTEDVVDLKEKKAKKEKKEKDRKREEKKKDEKDEKRRKKERKEKKEKETKQEMPDEKHTVEEPEAVPSSGNSGVSASEARAFMEENNITIEMAEESNDKPPRPMLSFDELNGKINPKLKERLDMEGFSKPTLIQSCCWPVLLQGRDMVGVAETGSGKTLAFGIPALQYVMEQWPPSSTSSIKKSKSNNKNKIHVLVIAPTRELAIQTRDNLARVAEPLGYGVFCLYGGVSKGEQIRELASYALPVHIIVGTPGRVLDLAREESLDLGHVSYLTLDEADRMLDKGFEPDIRAIIGMTKTNEDGRRTNMFSATWPPAVRGLADTFMRVPVRVTVGSDVLSANRRVSQTVQVLDDGRAKERALNTFLRTIQAQKTNEKILIFALYKKEAQRVENTLRRWGYRVSGIHGDLSQHDRLASLEAFKTAETPLLVATDVAARGLDIPNVEYVINYTFPLTIEDYIHRIGRTGRGGKSGKAITFFTDEDKAHAGELIRVLKDANQPVPKEMDRFPTTIKRKTHSSYGDHYKELVPGKAKKITFDDDD</sequence>
<feature type="region of interest" description="Disordered" evidence="6">
    <location>
        <begin position="1"/>
        <end position="90"/>
    </location>
</feature>
<reference evidence="9 10" key="1">
    <citation type="journal article" date="2007" name="Proc. Natl. Acad. Sci. U.S.A.">
        <title>Dandruff-associated Malassezia genomes reveal convergent and divergent virulence traits shared with plant and human fungal pathogens.</title>
        <authorList>
            <person name="Xu J."/>
            <person name="Saunders C.W."/>
            <person name="Hu P."/>
            <person name="Grant R.A."/>
            <person name="Boekhout T."/>
            <person name="Kuramae E.E."/>
            <person name="Kronstad J.W."/>
            <person name="Deangelis Y.M."/>
            <person name="Reeder N.L."/>
            <person name="Johnstone K.R."/>
            <person name="Leland M."/>
            <person name="Fieno A.M."/>
            <person name="Begley W.M."/>
            <person name="Sun Y."/>
            <person name="Lacey M.P."/>
            <person name="Chaudhary T."/>
            <person name="Keough T."/>
            <person name="Chu L."/>
            <person name="Sears R."/>
            <person name="Yuan B."/>
            <person name="Dawson T.L.Jr."/>
        </authorList>
    </citation>
    <scope>NUCLEOTIDE SEQUENCE [LARGE SCALE GENOMIC DNA]</scope>
    <source>
        <strain evidence="10">ATCC MYA-4612 / CBS 7966</strain>
    </source>
</reference>
<dbReference type="FunFam" id="3.40.50.300:FF:000008">
    <property type="entry name" value="ATP-dependent RNA helicase RhlB"/>
    <property type="match status" value="1"/>
</dbReference>
<keyword evidence="3" id="KW-0378">Hydrolase</keyword>
<dbReference type="GeneID" id="5855230"/>
<protein>
    <recommendedName>
        <fullName evidence="1">RNA helicase</fullName>
        <ecNumber evidence="1">3.6.4.13</ecNumber>
    </recommendedName>
</protein>
<feature type="compositionally biased region" description="Basic and acidic residues" evidence="6">
    <location>
        <begin position="29"/>
        <end position="47"/>
    </location>
</feature>
<dbReference type="SUPFAM" id="SSF52540">
    <property type="entry name" value="P-loop containing nucleoside triphosphate hydrolases"/>
    <property type="match status" value="1"/>
</dbReference>
<dbReference type="Proteomes" id="UP000008837">
    <property type="component" value="Unassembled WGS sequence"/>
</dbReference>
<evidence type="ECO:0000256" key="1">
    <source>
        <dbReference type="ARBA" id="ARBA00012552"/>
    </source>
</evidence>
<dbReference type="PROSITE" id="PS51192">
    <property type="entry name" value="HELICASE_ATP_BIND_1"/>
    <property type="match status" value="1"/>
</dbReference>
<evidence type="ECO:0000259" key="7">
    <source>
        <dbReference type="PROSITE" id="PS51192"/>
    </source>
</evidence>
<dbReference type="OrthoDB" id="196131at2759"/>
<dbReference type="AlphaFoldDB" id="A8PZI6"/>
<name>A8PZI6_MALGO</name>
<dbReference type="VEuPathDB" id="FungiDB:MGL_1922"/>
<comment type="caution">
    <text evidence="9">The sequence shown here is derived from an EMBL/GenBank/DDBJ whole genome shotgun (WGS) entry which is preliminary data.</text>
</comment>
<accession>A8PZI6</accession>
<dbReference type="EC" id="3.6.4.13" evidence="1"/>
<dbReference type="InterPro" id="IPR027417">
    <property type="entry name" value="P-loop_NTPase"/>
</dbReference>
<dbReference type="OMA" id="KKTHDMY"/>
<gene>
    <name evidence="9" type="ORF">MGL_1922</name>
</gene>
<organism evidence="9 10">
    <name type="scientific">Malassezia globosa (strain ATCC MYA-4612 / CBS 7966)</name>
    <name type="common">Dandruff-associated fungus</name>
    <dbReference type="NCBI Taxonomy" id="425265"/>
    <lineage>
        <taxon>Eukaryota</taxon>
        <taxon>Fungi</taxon>
        <taxon>Dikarya</taxon>
        <taxon>Basidiomycota</taxon>
        <taxon>Ustilaginomycotina</taxon>
        <taxon>Malasseziomycetes</taxon>
        <taxon>Malasseziales</taxon>
        <taxon>Malasseziaceae</taxon>
        <taxon>Malassezia</taxon>
    </lineage>
</organism>
<keyword evidence="4" id="KW-0347">Helicase</keyword>
<evidence type="ECO:0000256" key="5">
    <source>
        <dbReference type="ARBA" id="ARBA00022840"/>
    </source>
</evidence>
<dbReference type="InterPro" id="IPR014001">
    <property type="entry name" value="Helicase_ATP-bd"/>
</dbReference>
<feature type="domain" description="Helicase ATP-binding" evidence="7">
    <location>
        <begin position="151"/>
        <end position="343"/>
    </location>
</feature>
<evidence type="ECO:0000256" key="2">
    <source>
        <dbReference type="ARBA" id="ARBA00022741"/>
    </source>
</evidence>
<dbReference type="PANTHER" id="PTHR47958">
    <property type="entry name" value="ATP-DEPENDENT RNA HELICASE DBP3"/>
    <property type="match status" value="1"/>
</dbReference>
<keyword evidence="10" id="KW-1185">Reference proteome</keyword>
<dbReference type="CDD" id="cd00268">
    <property type="entry name" value="DEADc"/>
    <property type="match status" value="1"/>
</dbReference>
<proteinExistence type="predicted"/>
<dbReference type="FunCoup" id="A8PZI6">
    <property type="interactions" value="169"/>
</dbReference>
<dbReference type="Pfam" id="PF00271">
    <property type="entry name" value="Helicase_C"/>
    <property type="match status" value="1"/>
</dbReference>
<evidence type="ECO:0000256" key="3">
    <source>
        <dbReference type="ARBA" id="ARBA00022801"/>
    </source>
</evidence>
<feature type="domain" description="Helicase C-terminal" evidence="8">
    <location>
        <begin position="372"/>
        <end position="520"/>
    </location>
</feature>
<dbReference type="GO" id="GO:0016787">
    <property type="term" value="F:hydrolase activity"/>
    <property type="evidence" value="ECO:0007669"/>
    <property type="project" value="UniProtKB-KW"/>
</dbReference>
<dbReference type="InParanoid" id="A8PZI6"/>
<dbReference type="KEGG" id="mgl:MGL_1922"/>
<dbReference type="EMBL" id="AAYY01000006">
    <property type="protein sequence ID" value="EDP43709.1"/>
    <property type="molecule type" value="Genomic_DNA"/>
</dbReference>
<evidence type="ECO:0000313" key="10">
    <source>
        <dbReference type="Proteomes" id="UP000008837"/>
    </source>
</evidence>
<dbReference type="GO" id="GO:0003724">
    <property type="term" value="F:RNA helicase activity"/>
    <property type="evidence" value="ECO:0007669"/>
    <property type="project" value="UniProtKB-EC"/>
</dbReference>
<evidence type="ECO:0000256" key="6">
    <source>
        <dbReference type="SAM" id="MobiDB-lite"/>
    </source>
</evidence>
<keyword evidence="2" id="KW-0547">Nucleotide-binding</keyword>
<feature type="compositionally biased region" description="Basic and acidic residues" evidence="6">
    <location>
        <begin position="14"/>
        <end position="23"/>
    </location>
</feature>
<dbReference type="GO" id="GO:0005524">
    <property type="term" value="F:ATP binding"/>
    <property type="evidence" value="ECO:0007669"/>
    <property type="project" value="UniProtKB-KW"/>
</dbReference>
<dbReference type="InterPro" id="IPR044742">
    <property type="entry name" value="DEAD/DEAH_RhlB"/>
</dbReference>
<evidence type="ECO:0000313" key="9">
    <source>
        <dbReference type="EMBL" id="EDP43709.1"/>
    </source>
</evidence>
<feature type="compositionally biased region" description="Basic and acidic residues" evidence="6">
    <location>
        <begin position="56"/>
        <end position="74"/>
    </location>
</feature>
<dbReference type="STRING" id="425265.A8PZI6"/>
<evidence type="ECO:0000256" key="4">
    <source>
        <dbReference type="ARBA" id="ARBA00022806"/>
    </source>
</evidence>
<keyword evidence="5" id="KW-0067">ATP-binding</keyword>
<dbReference type="InterPro" id="IPR001650">
    <property type="entry name" value="Helicase_C-like"/>
</dbReference>
<dbReference type="Gene3D" id="3.40.50.300">
    <property type="entry name" value="P-loop containing nucleotide triphosphate hydrolases"/>
    <property type="match status" value="2"/>
</dbReference>